<sequence length="491" mass="51742">MKQNPEPNERLFSRAGLDAANLKSALNYAENIQNSAPRGHGFAAERANHHIDQLLGKNPKLVGTDNAKNGADRLVGGVSIQSKYCATGSRCIAECFDSAGNFRYMADGKAMVIEVPKDLYDDAVKSMADRIRNGTVPGVTDPAEAAKLVRKGHVTYKQAVRIAKAGSIEGLTFDAVRGVQLAGSAAGVSSAVSFATILWQTRDAKAALRGATQAGLEVGGVAWVTSILTAQVGRTALEKSLRPGTDFIVKQLGPKTTRLLANSLRSGKDIYGAAAANHLSKVMRGNVVTTGISVVVLTGADAVKLFRGRLTGAQLMKNATVTTVSTAAGAGAVLAATPLVMAGPIGWGILALVGTVASAAGGKVSKAAMDQVIRDDGKKLEEVLEAVLKDQTEEYLLSEKELNEVLKLLPKRIERETRNILTAGSPRTYAAQQVVVPLITTVLAQRPKVKLPDEQEFLKDVEAQVSGASDEPPEPPVAPPPNTARTIQRFA</sequence>
<keyword evidence="3" id="KW-1185">Reference proteome</keyword>
<gene>
    <name evidence="2" type="ORF">GCM10008956_35970</name>
</gene>
<proteinExistence type="predicted"/>
<evidence type="ECO:0000313" key="2">
    <source>
        <dbReference type="EMBL" id="GGM57053.1"/>
    </source>
</evidence>
<organism evidence="2 3">
    <name type="scientific">Deinococcus arenae</name>
    <dbReference type="NCBI Taxonomy" id="1452751"/>
    <lineage>
        <taxon>Bacteria</taxon>
        <taxon>Thermotogati</taxon>
        <taxon>Deinococcota</taxon>
        <taxon>Deinococci</taxon>
        <taxon>Deinococcales</taxon>
        <taxon>Deinococcaceae</taxon>
        <taxon>Deinococcus</taxon>
    </lineage>
</organism>
<protein>
    <submittedName>
        <fullName evidence="2">Uncharacterized protein</fullName>
    </submittedName>
</protein>
<comment type="caution">
    <text evidence="2">The sequence shown here is derived from an EMBL/GenBank/DDBJ whole genome shotgun (WGS) entry which is preliminary data.</text>
</comment>
<name>A0A8H9GS14_9DEIO</name>
<dbReference type="EMBL" id="BMQG01000021">
    <property type="protein sequence ID" value="GGM57053.1"/>
    <property type="molecule type" value="Genomic_DNA"/>
</dbReference>
<feature type="region of interest" description="Disordered" evidence="1">
    <location>
        <begin position="460"/>
        <end position="491"/>
    </location>
</feature>
<dbReference type="AlphaFoldDB" id="A0A8H9GS14"/>
<dbReference type="RefSeq" id="WP_189062787.1">
    <property type="nucleotide sequence ID" value="NZ_BMQG01000021.1"/>
</dbReference>
<reference evidence="3" key="1">
    <citation type="journal article" date="2019" name="Int. J. Syst. Evol. Microbiol.">
        <title>The Global Catalogue of Microorganisms (GCM) 10K type strain sequencing project: providing services to taxonomists for standard genome sequencing and annotation.</title>
        <authorList>
            <consortium name="The Broad Institute Genomics Platform"/>
            <consortium name="The Broad Institute Genome Sequencing Center for Infectious Disease"/>
            <person name="Wu L."/>
            <person name="Ma J."/>
        </authorList>
    </citation>
    <scope>NUCLEOTIDE SEQUENCE [LARGE SCALE GENOMIC DNA]</scope>
    <source>
        <strain evidence="3">JCM 31047</strain>
    </source>
</reference>
<evidence type="ECO:0000256" key="1">
    <source>
        <dbReference type="SAM" id="MobiDB-lite"/>
    </source>
</evidence>
<evidence type="ECO:0000313" key="3">
    <source>
        <dbReference type="Proteomes" id="UP000600547"/>
    </source>
</evidence>
<dbReference type="Proteomes" id="UP000600547">
    <property type="component" value="Unassembled WGS sequence"/>
</dbReference>
<accession>A0A8H9GS14</accession>